<evidence type="ECO:0000259" key="7">
    <source>
        <dbReference type="PROSITE" id="PS51837"/>
    </source>
</evidence>
<evidence type="ECO:0000313" key="8">
    <source>
        <dbReference type="EMBL" id="KAL2291061.1"/>
    </source>
</evidence>
<evidence type="ECO:0000256" key="4">
    <source>
        <dbReference type="ARBA" id="ARBA00022833"/>
    </source>
</evidence>
<dbReference type="EMBL" id="JBAWTH010000007">
    <property type="protein sequence ID" value="KAL2291061.1"/>
    <property type="molecule type" value="Genomic_DNA"/>
</dbReference>
<comment type="caution">
    <text evidence="8">The sequence shown here is derived from an EMBL/GenBank/DDBJ whole genome shotgun (WGS) entry which is preliminary data.</text>
</comment>
<keyword evidence="9" id="KW-1185">Reference proteome</keyword>
<feature type="compositionally biased region" description="Basic and acidic residues" evidence="6">
    <location>
        <begin position="27"/>
        <end position="39"/>
    </location>
</feature>
<keyword evidence="5" id="KW-0472">Membrane</keyword>
<organism evidence="8 9">
    <name type="scientific">Diaporthe vaccinii</name>
    <dbReference type="NCBI Taxonomy" id="105482"/>
    <lineage>
        <taxon>Eukaryota</taxon>
        <taxon>Fungi</taxon>
        <taxon>Dikarya</taxon>
        <taxon>Ascomycota</taxon>
        <taxon>Pezizomycotina</taxon>
        <taxon>Sordariomycetes</taxon>
        <taxon>Sordariomycetidae</taxon>
        <taxon>Diaporthales</taxon>
        <taxon>Diaporthaceae</taxon>
        <taxon>Diaporthe</taxon>
        <taxon>Diaporthe eres species complex</taxon>
    </lineage>
</organism>
<dbReference type="InterPro" id="IPR037519">
    <property type="entry name" value="LITAF_fam"/>
</dbReference>
<evidence type="ECO:0000256" key="5">
    <source>
        <dbReference type="ARBA" id="ARBA00023136"/>
    </source>
</evidence>
<keyword evidence="3" id="KW-0479">Metal-binding</keyword>
<dbReference type="PANTHER" id="PTHR23292">
    <property type="entry name" value="LIPOPOLYSACCHARIDE-INDUCED TUMOR NECROSIS FACTOR-ALPHA FACTOR"/>
    <property type="match status" value="1"/>
</dbReference>
<dbReference type="Proteomes" id="UP001600888">
    <property type="component" value="Unassembled WGS sequence"/>
</dbReference>
<evidence type="ECO:0000256" key="6">
    <source>
        <dbReference type="SAM" id="MobiDB-lite"/>
    </source>
</evidence>
<comment type="subcellular location">
    <subcellularLocation>
        <location evidence="1">Membrane</location>
        <topology evidence="1">Peripheral membrane protein</topology>
    </subcellularLocation>
</comment>
<feature type="domain" description="LITAF" evidence="7">
    <location>
        <begin position="83"/>
        <end position="165"/>
    </location>
</feature>
<name>A0ABR4F8N8_9PEZI</name>
<feature type="region of interest" description="Disordered" evidence="6">
    <location>
        <begin position="1"/>
        <end position="46"/>
    </location>
</feature>
<dbReference type="PANTHER" id="PTHR23292:SF14">
    <property type="entry name" value="FI16615P1-RELATED"/>
    <property type="match status" value="1"/>
</dbReference>
<evidence type="ECO:0000256" key="3">
    <source>
        <dbReference type="ARBA" id="ARBA00022723"/>
    </source>
</evidence>
<reference evidence="8 9" key="1">
    <citation type="submission" date="2024-03" db="EMBL/GenBank/DDBJ databases">
        <title>A high-quality draft genome sequence of Diaporthe vaccinii, a causative agent of upright dieback and viscid rot disease in cranberry plants.</title>
        <authorList>
            <person name="Sarrasin M."/>
            <person name="Lang B.F."/>
            <person name="Burger G."/>
        </authorList>
    </citation>
    <scope>NUCLEOTIDE SEQUENCE [LARGE SCALE GENOMIC DNA]</scope>
    <source>
        <strain evidence="8 9">IS7</strain>
    </source>
</reference>
<evidence type="ECO:0000256" key="1">
    <source>
        <dbReference type="ARBA" id="ARBA00004170"/>
    </source>
</evidence>
<gene>
    <name evidence="8" type="ORF">FJTKL_13752</name>
</gene>
<accession>A0ABR4F8N8</accession>
<sequence>MTAEKFQQDAEANGNGPQSQDPQCPDVAHDLAVEREMKPTQDTSLPADLIQVEEQKAPSVPEKVITPPAKNPHMEMPPIVSEPEPQMVTPLSRLTATPTFIDCPFCLQRAQTNVSTEGTSMQTMAAALCCLFCICAVCLPYVCHWFEDTHIYCSRCKARVATIPHDGHIHIYQPTDPAMVATIYQ</sequence>
<protein>
    <recommendedName>
        <fullName evidence="7">LITAF domain-containing protein</fullName>
    </recommendedName>
</protein>
<dbReference type="Pfam" id="PF10601">
    <property type="entry name" value="zf-LITAF-like"/>
    <property type="match status" value="1"/>
</dbReference>
<dbReference type="PROSITE" id="PS51837">
    <property type="entry name" value="LITAF"/>
    <property type="match status" value="1"/>
</dbReference>
<keyword evidence="4" id="KW-0862">Zinc</keyword>
<dbReference type="InterPro" id="IPR006629">
    <property type="entry name" value="LITAF"/>
</dbReference>
<comment type="similarity">
    <text evidence="2">Belongs to the CDIP1/LITAF family.</text>
</comment>
<proteinExistence type="inferred from homology"/>
<evidence type="ECO:0000256" key="2">
    <source>
        <dbReference type="ARBA" id="ARBA00005975"/>
    </source>
</evidence>
<dbReference type="SMART" id="SM00714">
    <property type="entry name" value="LITAF"/>
    <property type="match status" value="1"/>
</dbReference>
<evidence type="ECO:0000313" key="9">
    <source>
        <dbReference type="Proteomes" id="UP001600888"/>
    </source>
</evidence>